<proteinExistence type="predicted"/>
<dbReference type="AlphaFoldDB" id="A0A2V2CZG3"/>
<dbReference type="EMBL" id="QSRJ01000009">
    <property type="protein sequence ID" value="RGL09523.1"/>
    <property type="molecule type" value="Genomic_DNA"/>
</dbReference>
<sequence length="103" mass="12138">MGLKADDTLTFSFEELLAYLRSKTRVFMDVDDHEYYITHTDGYWRVQDCEKLNPKGRFSDCSELVTTMSELVELPWLDGKSLHDLFENATFYESVQEGWVRPE</sequence>
<dbReference type="RefSeq" id="WP_009141112.1">
    <property type="nucleotide sequence ID" value="NZ_CABKQG010000003.1"/>
</dbReference>
<gene>
    <name evidence="1" type="ORF">DXC81_07950</name>
</gene>
<comment type="caution">
    <text evidence="1">The sequence shown here is derived from an EMBL/GenBank/DDBJ whole genome shotgun (WGS) entry which is preliminary data.</text>
</comment>
<dbReference type="GO" id="GO:0016740">
    <property type="term" value="F:transferase activity"/>
    <property type="evidence" value="ECO:0007669"/>
    <property type="project" value="UniProtKB-KW"/>
</dbReference>
<name>A0A2V2CZG3_9ACTN</name>
<evidence type="ECO:0000313" key="2">
    <source>
        <dbReference type="Proteomes" id="UP000260943"/>
    </source>
</evidence>
<protein>
    <submittedName>
        <fullName evidence="1">CDP-alcohol phosphatidyltransferase</fullName>
    </submittedName>
</protein>
<dbReference type="Proteomes" id="UP000260943">
    <property type="component" value="Unassembled WGS sequence"/>
</dbReference>
<accession>A0A2V2CZG3</accession>
<evidence type="ECO:0000313" key="1">
    <source>
        <dbReference type="EMBL" id="RGL09523.1"/>
    </source>
</evidence>
<keyword evidence="1" id="KW-0808">Transferase</keyword>
<organism evidence="1 2">
    <name type="scientific">Collinsella tanakaei</name>
    <dbReference type="NCBI Taxonomy" id="626935"/>
    <lineage>
        <taxon>Bacteria</taxon>
        <taxon>Bacillati</taxon>
        <taxon>Actinomycetota</taxon>
        <taxon>Coriobacteriia</taxon>
        <taxon>Coriobacteriales</taxon>
        <taxon>Coriobacteriaceae</taxon>
        <taxon>Collinsella</taxon>
    </lineage>
</organism>
<dbReference type="GeneID" id="62758808"/>
<reference evidence="1 2" key="1">
    <citation type="submission" date="2018-08" db="EMBL/GenBank/DDBJ databases">
        <title>A genome reference for cultivated species of the human gut microbiota.</title>
        <authorList>
            <person name="Zou Y."/>
            <person name="Xue W."/>
            <person name="Luo G."/>
        </authorList>
    </citation>
    <scope>NUCLEOTIDE SEQUENCE [LARGE SCALE GENOMIC DNA]</scope>
    <source>
        <strain evidence="1 2">TF08-14</strain>
    </source>
</reference>